<dbReference type="GeneID" id="28725054"/>
<dbReference type="OrthoDB" id="21471at2759"/>
<dbReference type="AlphaFoldDB" id="A0A0X8HUI4"/>
<dbReference type="PANTHER" id="PTHR31315">
    <property type="entry name" value="PROTEIN SIP5"/>
    <property type="match status" value="1"/>
</dbReference>
<evidence type="ECO:0000313" key="3">
    <source>
        <dbReference type="EMBL" id="AMD21749.1"/>
    </source>
</evidence>
<dbReference type="Proteomes" id="UP000243052">
    <property type="component" value="Chromosome vi"/>
</dbReference>
<dbReference type="EMBL" id="CP014246">
    <property type="protein sequence ID" value="AMD21749.1"/>
    <property type="molecule type" value="Genomic_DNA"/>
</dbReference>
<feature type="compositionally biased region" description="Basic and acidic residues" evidence="2">
    <location>
        <begin position="362"/>
        <end position="373"/>
    </location>
</feature>
<evidence type="ECO:0000313" key="4">
    <source>
        <dbReference type="Proteomes" id="UP000243052"/>
    </source>
</evidence>
<protein>
    <submittedName>
        <fullName evidence="3">HFL107Cp</fullName>
    </submittedName>
</protein>
<dbReference type="RefSeq" id="XP_017988745.1">
    <property type="nucleotide sequence ID" value="XM_018133129.1"/>
</dbReference>
<keyword evidence="4" id="KW-1185">Reference proteome</keyword>
<dbReference type="CDD" id="cd24139">
    <property type="entry name" value="SIP5-like"/>
    <property type="match status" value="1"/>
</dbReference>
<feature type="region of interest" description="Disordered" evidence="2">
    <location>
        <begin position="351"/>
        <end position="373"/>
    </location>
</feature>
<reference evidence="3 4" key="1">
    <citation type="submission" date="2016-01" db="EMBL/GenBank/DDBJ databases">
        <title>Genome sequence of the yeast Holleya sinecauda.</title>
        <authorList>
            <person name="Dietrich F.S."/>
        </authorList>
    </citation>
    <scope>NUCLEOTIDE SEQUENCE [LARGE SCALE GENOMIC DNA]</scope>
    <source>
        <strain evidence="3 4">ATCC 58844</strain>
    </source>
</reference>
<organism evidence="3 4">
    <name type="scientific">Eremothecium sinecaudum</name>
    <dbReference type="NCBI Taxonomy" id="45286"/>
    <lineage>
        <taxon>Eukaryota</taxon>
        <taxon>Fungi</taxon>
        <taxon>Dikarya</taxon>
        <taxon>Ascomycota</taxon>
        <taxon>Saccharomycotina</taxon>
        <taxon>Saccharomycetes</taxon>
        <taxon>Saccharomycetales</taxon>
        <taxon>Saccharomycetaceae</taxon>
        <taxon>Eremothecium</taxon>
    </lineage>
</organism>
<gene>
    <name evidence="3" type="ORF">AW171_hschr63720</name>
</gene>
<feature type="compositionally biased region" description="Polar residues" evidence="2">
    <location>
        <begin position="301"/>
        <end position="315"/>
    </location>
</feature>
<proteinExistence type="inferred from homology"/>
<name>A0A0X8HUI4_9SACH</name>
<feature type="compositionally biased region" description="Low complexity" evidence="2">
    <location>
        <begin position="29"/>
        <end position="41"/>
    </location>
</feature>
<dbReference type="InterPro" id="IPR039301">
    <property type="entry name" value="Sip5/DA2"/>
</dbReference>
<feature type="region of interest" description="Disordered" evidence="2">
    <location>
        <begin position="1"/>
        <end position="54"/>
    </location>
</feature>
<evidence type="ECO:0000256" key="1">
    <source>
        <dbReference type="ARBA" id="ARBA00010402"/>
    </source>
</evidence>
<sequence>MGNVPTKLEQDDFATLNSRNDNGQKPYRSVSNASAMSSGSVTNDTTRSRRATSVVGSLLSSSGMSRADAYGVNAFRRRSTKEREWSKELHTKHLIVRHDSCVDGGYLAPYGCYKLEKLDYDPEIVQNLIVGRKLAPFYTPLQEYCEDWTRSELIKVVDGLSLHAAYEEDSEELDWAGLRNKDIEDIDKLVDKTLSRREQRKQRYKIFKARLYYKQIMWQEAENQAFLELKVNAAQTGVLNKWLPSDDLKYDMYSNGSECPICFLYFPEPMNLSRCCLQPICTECFVQIKRKPPHFPHDEVTPTQGQQPDDQKDPNQLISLPASCPYCATPFFGVTYTPPPHRTLGILGNPPSMYKSPPHTNKKPEEPLRRHSVDHEHPSVVTSDMIRPDWETELMKERTKLARRAANATAIHVSNRLVDPGHQGGYSYNLGSGSSTFASHNSIVDELEEEMIRHAMRLSLLGSNQDTRAASGSV</sequence>
<dbReference type="STRING" id="45286.A0A0X8HUI4"/>
<dbReference type="GO" id="GO:0005737">
    <property type="term" value="C:cytoplasm"/>
    <property type="evidence" value="ECO:0007669"/>
    <property type="project" value="TreeGrafter"/>
</dbReference>
<accession>A0A0X8HUI4</accession>
<feature type="region of interest" description="Disordered" evidence="2">
    <location>
        <begin position="295"/>
        <end position="315"/>
    </location>
</feature>
<dbReference type="PANTHER" id="PTHR31315:SF1">
    <property type="entry name" value="PROTEIN SIP5"/>
    <property type="match status" value="1"/>
</dbReference>
<evidence type="ECO:0000256" key="2">
    <source>
        <dbReference type="SAM" id="MobiDB-lite"/>
    </source>
</evidence>
<comment type="similarity">
    <text evidence="1">Belongs to the SIP5 family.</text>
</comment>